<dbReference type="InterPro" id="IPR014352">
    <property type="entry name" value="FERM/acyl-CoA-bd_prot_sf"/>
</dbReference>
<sequence length="232" mass="26758">MYKRRKVLSKMIRVSVWYNFPADPVIANRWIEIIRRNRRQDWWKPSNYTKICSVHFCINDKYETKKGLRRIRRGAVPTKRLFLSISDSDSEEENAETHEDSSKIICDERINTDLSSYSRPGTSTGLAMIASANIADENAKVNEKTLNIGSEPQFKKVADNVRNWNKKPADSENLALYSLYKQALFGDVNIPEPSGMVEKAKWNAWSGRKGMSQDDAKKQYVEMGEKLHSKYA</sequence>
<dbReference type="AlphaFoldDB" id="A0AAV1KK27"/>
<dbReference type="PROSITE" id="PS50950">
    <property type="entry name" value="ZF_THAP"/>
    <property type="match status" value="1"/>
</dbReference>
<dbReference type="PANTHER" id="PTHR23310:SF62">
    <property type="entry name" value="ACYL-COA BINDING PROTEIN 1, ISOFORM A"/>
    <property type="match status" value="1"/>
</dbReference>
<evidence type="ECO:0000256" key="7">
    <source>
        <dbReference type="PROSITE-ProRule" id="PRU00309"/>
    </source>
</evidence>
<dbReference type="InterPro" id="IPR035984">
    <property type="entry name" value="Acyl-CoA-binding_sf"/>
</dbReference>
<name>A0AAV1KK27_9NEOP</name>
<evidence type="ECO:0000256" key="5">
    <source>
        <dbReference type="ARBA" id="ARBA00023121"/>
    </source>
</evidence>
<keyword evidence="6 7" id="KW-0238">DNA-binding</keyword>
<evidence type="ECO:0000256" key="1">
    <source>
        <dbReference type="ARBA" id="ARBA00005567"/>
    </source>
</evidence>
<keyword evidence="2" id="KW-0479">Metal-binding</keyword>
<dbReference type="Proteomes" id="UP001314205">
    <property type="component" value="Unassembled WGS sequence"/>
</dbReference>
<keyword evidence="5" id="KW-0446">Lipid-binding</keyword>
<dbReference type="Pfam" id="PF00887">
    <property type="entry name" value="ACBP"/>
    <property type="match status" value="1"/>
</dbReference>
<keyword evidence="3 7" id="KW-0863">Zinc-finger</keyword>
<dbReference type="EMBL" id="CAVLGL010000035">
    <property type="protein sequence ID" value="CAK1582232.1"/>
    <property type="molecule type" value="Genomic_DNA"/>
</dbReference>
<dbReference type="SUPFAM" id="SSF57716">
    <property type="entry name" value="Glucocorticoid receptor-like (DNA-binding domain)"/>
    <property type="match status" value="1"/>
</dbReference>
<proteinExistence type="inferred from homology"/>
<evidence type="ECO:0000256" key="3">
    <source>
        <dbReference type="ARBA" id="ARBA00022771"/>
    </source>
</evidence>
<evidence type="ECO:0000259" key="8">
    <source>
        <dbReference type="PROSITE" id="PS50950"/>
    </source>
</evidence>
<protein>
    <submittedName>
        <fullName evidence="10">Uncharacterized protein</fullName>
    </submittedName>
</protein>
<evidence type="ECO:0000256" key="4">
    <source>
        <dbReference type="ARBA" id="ARBA00022833"/>
    </source>
</evidence>
<dbReference type="PRINTS" id="PR00689">
    <property type="entry name" value="ACOABINDINGP"/>
</dbReference>
<dbReference type="GO" id="GO:0003677">
    <property type="term" value="F:DNA binding"/>
    <property type="evidence" value="ECO:0007669"/>
    <property type="project" value="UniProtKB-UniRule"/>
</dbReference>
<dbReference type="GO" id="GO:0008270">
    <property type="term" value="F:zinc ion binding"/>
    <property type="evidence" value="ECO:0007669"/>
    <property type="project" value="UniProtKB-KW"/>
</dbReference>
<dbReference type="GO" id="GO:0006631">
    <property type="term" value="P:fatty acid metabolic process"/>
    <property type="evidence" value="ECO:0007669"/>
    <property type="project" value="TreeGrafter"/>
</dbReference>
<comment type="similarity">
    <text evidence="1">Belongs to the ACBP family.</text>
</comment>
<dbReference type="PANTHER" id="PTHR23310">
    <property type="entry name" value="ACYL-COA-BINDING PROTEIN, ACBP"/>
    <property type="match status" value="1"/>
</dbReference>
<evidence type="ECO:0000256" key="2">
    <source>
        <dbReference type="ARBA" id="ARBA00022723"/>
    </source>
</evidence>
<organism evidence="10 11">
    <name type="scientific">Parnassius mnemosyne</name>
    <name type="common">clouded apollo</name>
    <dbReference type="NCBI Taxonomy" id="213953"/>
    <lineage>
        <taxon>Eukaryota</taxon>
        <taxon>Metazoa</taxon>
        <taxon>Ecdysozoa</taxon>
        <taxon>Arthropoda</taxon>
        <taxon>Hexapoda</taxon>
        <taxon>Insecta</taxon>
        <taxon>Pterygota</taxon>
        <taxon>Neoptera</taxon>
        <taxon>Endopterygota</taxon>
        <taxon>Lepidoptera</taxon>
        <taxon>Glossata</taxon>
        <taxon>Ditrysia</taxon>
        <taxon>Papilionoidea</taxon>
        <taxon>Papilionidae</taxon>
        <taxon>Parnassiinae</taxon>
        <taxon>Parnassini</taxon>
        <taxon>Parnassius</taxon>
        <taxon>Driopa</taxon>
    </lineage>
</organism>
<feature type="domain" description="THAP-type" evidence="8">
    <location>
        <begin position="1"/>
        <end position="80"/>
    </location>
</feature>
<dbReference type="Pfam" id="PF05485">
    <property type="entry name" value="THAP"/>
    <property type="match status" value="1"/>
</dbReference>
<dbReference type="PROSITE" id="PS51228">
    <property type="entry name" value="ACB_2"/>
    <property type="match status" value="1"/>
</dbReference>
<keyword evidence="11" id="KW-1185">Reference proteome</keyword>
<dbReference type="InterPro" id="IPR000582">
    <property type="entry name" value="Acyl-CoA-binding_protein"/>
</dbReference>
<dbReference type="InterPro" id="IPR006612">
    <property type="entry name" value="THAP_Znf"/>
</dbReference>
<keyword evidence="4" id="KW-0862">Zinc</keyword>
<evidence type="ECO:0000313" key="11">
    <source>
        <dbReference type="Proteomes" id="UP001314205"/>
    </source>
</evidence>
<feature type="domain" description="ACB" evidence="9">
    <location>
        <begin position="150"/>
        <end position="232"/>
    </location>
</feature>
<reference evidence="10 11" key="1">
    <citation type="submission" date="2023-11" db="EMBL/GenBank/DDBJ databases">
        <authorList>
            <person name="Hedman E."/>
            <person name="Englund M."/>
            <person name="Stromberg M."/>
            <person name="Nyberg Akerstrom W."/>
            <person name="Nylinder S."/>
            <person name="Jareborg N."/>
            <person name="Kallberg Y."/>
            <person name="Kronander E."/>
        </authorList>
    </citation>
    <scope>NUCLEOTIDE SEQUENCE [LARGE SCALE GENOMIC DNA]</scope>
</reference>
<evidence type="ECO:0000256" key="6">
    <source>
        <dbReference type="ARBA" id="ARBA00023125"/>
    </source>
</evidence>
<accession>A0AAV1KK27</accession>
<dbReference type="Gene3D" id="1.20.80.10">
    <property type="match status" value="1"/>
</dbReference>
<gene>
    <name evidence="10" type="ORF">PARMNEM_LOCUS3794</name>
</gene>
<dbReference type="SMART" id="SM00692">
    <property type="entry name" value="DM3"/>
    <property type="match status" value="1"/>
</dbReference>
<dbReference type="SUPFAM" id="SSF47027">
    <property type="entry name" value="Acyl-CoA binding protein"/>
    <property type="match status" value="1"/>
</dbReference>
<evidence type="ECO:0000313" key="10">
    <source>
        <dbReference type="EMBL" id="CAK1582232.1"/>
    </source>
</evidence>
<comment type="caution">
    <text evidence="10">The sequence shown here is derived from an EMBL/GenBank/DDBJ whole genome shotgun (WGS) entry which is preliminary data.</text>
</comment>
<dbReference type="GO" id="GO:0000062">
    <property type="term" value="F:fatty-acyl-CoA binding"/>
    <property type="evidence" value="ECO:0007669"/>
    <property type="project" value="InterPro"/>
</dbReference>
<evidence type="ECO:0000259" key="9">
    <source>
        <dbReference type="PROSITE" id="PS51228"/>
    </source>
</evidence>